<proteinExistence type="predicted"/>
<name>A0A834J8U8_VESVU</name>
<evidence type="ECO:0000256" key="1">
    <source>
        <dbReference type="SAM" id="MobiDB-lite"/>
    </source>
</evidence>
<organism evidence="2 3">
    <name type="scientific">Vespula vulgaris</name>
    <name type="common">Yellow jacket</name>
    <name type="synonym">Wasp</name>
    <dbReference type="NCBI Taxonomy" id="7454"/>
    <lineage>
        <taxon>Eukaryota</taxon>
        <taxon>Metazoa</taxon>
        <taxon>Ecdysozoa</taxon>
        <taxon>Arthropoda</taxon>
        <taxon>Hexapoda</taxon>
        <taxon>Insecta</taxon>
        <taxon>Pterygota</taxon>
        <taxon>Neoptera</taxon>
        <taxon>Endopterygota</taxon>
        <taxon>Hymenoptera</taxon>
        <taxon>Apocrita</taxon>
        <taxon>Aculeata</taxon>
        <taxon>Vespoidea</taxon>
        <taxon>Vespidae</taxon>
        <taxon>Vespinae</taxon>
        <taxon>Vespula</taxon>
    </lineage>
</organism>
<accession>A0A834J8U8</accession>
<evidence type="ECO:0000313" key="2">
    <source>
        <dbReference type="EMBL" id="KAF7382692.1"/>
    </source>
</evidence>
<sequence>MSRRKQAKPRSLKRDEEWDDANEQNVLEASEQDNETAPIKPDDEDEEEEEELQRAFSRHSEVLVGQAAEFGLRQYNNALGRIVSLFEGAQELQSRYRFYEYGILCPIGWGILRNMNGLT</sequence>
<gene>
    <name evidence="2" type="ORF">HZH66_013094</name>
</gene>
<keyword evidence="3" id="KW-1185">Reference proteome</keyword>
<dbReference type="EMBL" id="JACSEA010000018">
    <property type="protein sequence ID" value="KAF7382692.1"/>
    <property type="molecule type" value="Genomic_DNA"/>
</dbReference>
<evidence type="ECO:0000313" key="3">
    <source>
        <dbReference type="Proteomes" id="UP000614350"/>
    </source>
</evidence>
<feature type="compositionally biased region" description="Acidic residues" evidence="1">
    <location>
        <begin position="42"/>
        <end position="51"/>
    </location>
</feature>
<comment type="caution">
    <text evidence="2">The sequence shown here is derived from an EMBL/GenBank/DDBJ whole genome shotgun (WGS) entry which is preliminary data.</text>
</comment>
<protein>
    <submittedName>
        <fullName evidence="2">Uncharacterized protein</fullName>
    </submittedName>
</protein>
<feature type="region of interest" description="Disordered" evidence="1">
    <location>
        <begin position="1"/>
        <end position="56"/>
    </location>
</feature>
<dbReference type="AlphaFoldDB" id="A0A834J8U8"/>
<feature type="compositionally biased region" description="Basic residues" evidence="1">
    <location>
        <begin position="1"/>
        <end position="11"/>
    </location>
</feature>
<reference evidence="2" key="1">
    <citation type="journal article" date="2020" name="G3 (Bethesda)">
        <title>High-Quality Assemblies for Three Invasive Social Wasps from the &lt;i&gt;Vespula&lt;/i&gt; Genus.</title>
        <authorList>
            <person name="Harrop T.W.R."/>
            <person name="Guhlin J."/>
            <person name="McLaughlin G.M."/>
            <person name="Permina E."/>
            <person name="Stockwell P."/>
            <person name="Gilligan J."/>
            <person name="Le Lec M.F."/>
            <person name="Gruber M.A.M."/>
            <person name="Quinn O."/>
            <person name="Lovegrove M."/>
            <person name="Duncan E.J."/>
            <person name="Remnant E.J."/>
            <person name="Van Eeckhoven J."/>
            <person name="Graham B."/>
            <person name="Knapp R.A."/>
            <person name="Langford K.W."/>
            <person name="Kronenberg Z."/>
            <person name="Press M.O."/>
            <person name="Eacker S.M."/>
            <person name="Wilson-Rankin E.E."/>
            <person name="Purcell J."/>
            <person name="Lester P.J."/>
            <person name="Dearden P.K."/>
        </authorList>
    </citation>
    <scope>NUCLEOTIDE SEQUENCE</scope>
    <source>
        <strain evidence="2">Marl-1</strain>
    </source>
</reference>
<dbReference type="Proteomes" id="UP000614350">
    <property type="component" value="Unassembled WGS sequence"/>
</dbReference>